<accession>A0A0F4ZF89</accession>
<dbReference type="SUPFAM" id="SSF100950">
    <property type="entry name" value="NagB/RpiA/CoA transferase-like"/>
    <property type="match status" value="1"/>
</dbReference>
<evidence type="ECO:0000256" key="2">
    <source>
        <dbReference type="ARBA" id="ARBA00004988"/>
    </source>
</evidence>
<keyword evidence="6" id="KW-0413">Isomerase</keyword>
<protein>
    <recommendedName>
        <fullName evidence="5">Ribose-5-phosphate isomerase</fullName>
        <ecNumber evidence="4">5.3.1.6</ecNumber>
    </recommendedName>
    <alternativeName>
        <fullName evidence="8">D-ribose-5-phosphate ketol-isomerase</fullName>
    </alternativeName>
    <alternativeName>
        <fullName evidence="7">Phosphoriboisomerase</fullName>
    </alternativeName>
</protein>
<dbReference type="Gene3D" id="3.40.50.1360">
    <property type="match status" value="1"/>
</dbReference>
<sequence>MSTDSVSLVEGAKKAAAFQAVADHLDPSYRFVGIGSGSTVVYVVDAIAAKGSEFHKNMVFVPTGSQSKGLIRAAGLAVCQLPERPLGPDGRPVQLDVTFDGADEVDEELNCIKGGGACLLQEKGVAIRSKKFVVVA</sequence>
<dbReference type="Proteomes" id="UP000033483">
    <property type="component" value="Unassembled WGS sequence"/>
</dbReference>
<evidence type="ECO:0000313" key="9">
    <source>
        <dbReference type="EMBL" id="KKA28885.1"/>
    </source>
</evidence>
<comment type="caution">
    <text evidence="9">The sequence shown here is derived from an EMBL/GenBank/DDBJ whole genome shotgun (WGS) entry which is preliminary data.</text>
</comment>
<dbReference type="GO" id="GO:0006014">
    <property type="term" value="P:D-ribose metabolic process"/>
    <property type="evidence" value="ECO:0007669"/>
    <property type="project" value="TreeGrafter"/>
</dbReference>
<evidence type="ECO:0000256" key="6">
    <source>
        <dbReference type="ARBA" id="ARBA00023235"/>
    </source>
</evidence>
<dbReference type="PANTHER" id="PTHR11934">
    <property type="entry name" value="RIBOSE-5-PHOSPHATE ISOMERASE"/>
    <property type="match status" value="1"/>
</dbReference>
<dbReference type="PANTHER" id="PTHR11934:SF0">
    <property type="entry name" value="RIBOSE-5-PHOSPHATE ISOMERASE"/>
    <property type="match status" value="1"/>
</dbReference>
<evidence type="ECO:0000256" key="4">
    <source>
        <dbReference type="ARBA" id="ARBA00011959"/>
    </source>
</evidence>
<dbReference type="GO" id="GO:0004751">
    <property type="term" value="F:ribose-5-phosphate isomerase activity"/>
    <property type="evidence" value="ECO:0007669"/>
    <property type="project" value="UniProtKB-EC"/>
</dbReference>
<dbReference type="UniPathway" id="UPA00115">
    <property type="reaction ID" value="UER00412"/>
</dbReference>
<comment type="similarity">
    <text evidence="3">Belongs to the ribose 5-phosphate isomerase family.</text>
</comment>
<gene>
    <name evidence="9" type="ORF">TD95_005442</name>
</gene>
<comment type="pathway">
    <text evidence="2">Carbohydrate degradation; pentose phosphate pathway; D-ribose 5-phosphate from D-ribulose 5-phosphate (non-oxidative stage): step 1/1.</text>
</comment>
<evidence type="ECO:0000256" key="5">
    <source>
        <dbReference type="ARBA" id="ARBA00019150"/>
    </source>
</evidence>
<feature type="non-terminal residue" evidence="9">
    <location>
        <position position="136"/>
    </location>
</feature>
<dbReference type="GO" id="GO:0009052">
    <property type="term" value="P:pentose-phosphate shunt, non-oxidative branch"/>
    <property type="evidence" value="ECO:0007669"/>
    <property type="project" value="InterPro"/>
</dbReference>
<proteinExistence type="inferred from homology"/>
<comment type="catalytic activity">
    <reaction evidence="1">
        <text>aldehydo-D-ribose 5-phosphate = D-ribulose 5-phosphate</text>
        <dbReference type="Rhea" id="RHEA:14657"/>
        <dbReference type="ChEBI" id="CHEBI:58121"/>
        <dbReference type="ChEBI" id="CHEBI:58273"/>
        <dbReference type="EC" id="5.3.1.6"/>
    </reaction>
</comment>
<dbReference type="EMBL" id="LAEV01001113">
    <property type="protein sequence ID" value="KKA28885.1"/>
    <property type="molecule type" value="Genomic_DNA"/>
</dbReference>
<evidence type="ECO:0000256" key="1">
    <source>
        <dbReference type="ARBA" id="ARBA00001713"/>
    </source>
</evidence>
<dbReference type="Pfam" id="PF06026">
    <property type="entry name" value="Rib_5-P_isom_A"/>
    <property type="match status" value="1"/>
</dbReference>
<organism evidence="9 10">
    <name type="scientific">Thielaviopsis punctulata</name>
    <dbReference type="NCBI Taxonomy" id="72032"/>
    <lineage>
        <taxon>Eukaryota</taxon>
        <taxon>Fungi</taxon>
        <taxon>Dikarya</taxon>
        <taxon>Ascomycota</taxon>
        <taxon>Pezizomycotina</taxon>
        <taxon>Sordariomycetes</taxon>
        <taxon>Hypocreomycetidae</taxon>
        <taxon>Microascales</taxon>
        <taxon>Ceratocystidaceae</taxon>
        <taxon>Thielaviopsis</taxon>
    </lineage>
</organism>
<evidence type="ECO:0000256" key="3">
    <source>
        <dbReference type="ARBA" id="ARBA00008088"/>
    </source>
</evidence>
<reference evidence="9 10" key="1">
    <citation type="submission" date="2015-03" db="EMBL/GenBank/DDBJ databases">
        <authorList>
            <person name="Radwan O."/>
            <person name="Al-Naeli F.A."/>
            <person name="Rendon G.A."/>
            <person name="Fields C."/>
        </authorList>
    </citation>
    <scope>NUCLEOTIDE SEQUENCE [LARGE SCALE GENOMIC DNA]</scope>
    <source>
        <strain evidence="9">CR-DP1</strain>
    </source>
</reference>
<evidence type="ECO:0000313" key="10">
    <source>
        <dbReference type="Proteomes" id="UP000033483"/>
    </source>
</evidence>
<name>A0A0F4ZF89_9PEZI</name>
<dbReference type="InterPro" id="IPR004788">
    <property type="entry name" value="Ribose5P_isomerase_type_A"/>
</dbReference>
<dbReference type="InterPro" id="IPR037171">
    <property type="entry name" value="NagB/RpiA_transferase-like"/>
</dbReference>
<evidence type="ECO:0000256" key="8">
    <source>
        <dbReference type="ARBA" id="ARBA00032273"/>
    </source>
</evidence>
<dbReference type="EC" id="5.3.1.6" evidence="4"/>
<dbReference type="GO" id="GO:0005737">
    <property type="term" value="C:cytoplasm"/>
    <property type="evidence" value="ECO:0007669"/>
    <property type="project" value="TreeGrafter"/>
</dbReference>
<dbReference type="AlphaFoldDB" id="A0A0F4ZF89"/>
<evidence type="ECO:0000256" key="7">
    <source>
        <dbReference type="ARBA" id="ARBA00029734"/>
    </source>
</evidence>
<keyword evidence="10" id="KW-1185">Reference proteome</keyword>
<dbReference type="OrthoDB" id="1555531at2759"/>